<evidence type="ECO:0000313" key="2">
    <source>
        <dbReference type="Proteomes" id="UP000796761"/>
    </source>
</evidence>
<dbReference type="EMBL" id="SWJQ01000032">
    <property type="protein sequence ID" value="TRZ25131.1"/>
    <property type="molecule type" value="Genomic_DNA"/>
</dbReference>
<protein>
    <submittedName>
        <fullName evidence="1">Uncharacterized protein</fullName>
    </submittedName>
</protein>
<accession>A0A8K1GTR1</accession>
<proteinExistence type="predicted"/>
<reference evidence="1" key="1">
    <citation type="submission" date="2019-04" db="EMBL/GenBank/DDBJ databases">
        <title>Genome assembly of Zosterops borbonicus 15179.</title>
        <authorList>
            <person name="Leroy T."/>
            <person name="Anselmetti Y."/>
            <person name="Tilak M.-K."/>
            <person name="Nabholz B."/>
        </authorList>
    </citation>
    <scope>NUCLEOTIDE SEQUENCE</scope>
    <source>
        <strain evidence="1">HGM_15179</strain>
        <tissue evidence="1">Muscle</tissue>
    </source>
</reference>
<organism evidence="1 2">
    <name type="scientific">Zosterops borbonicus</name>
    <dbReference type="NCBI Taxonomy" id="364589"/>
    <lineage>
        <taxon>Eukaryota</taxon>
        <taxon>Metazoa</taxon>
        <taxon>Chordata</taxon>
        <taxon>Craniata</taxon>
        <taxon>Vertebrata</taxon>
        <taxon>Euteleostomi</taxon>
        <taxon>Archelosauria</taxon>
        <taxon>Archosauria</taxon>
        <taxon>Dinosauria</taxon>
        <taxon>Saurischia</taxon>
        <taxon>Theropoda</taxon>
        <taxon>Coelurosauria</taxon>
        <taxon>Aves</taxon>
        <taxon>Neognathae</taxon>
        <taxon>Neoaves</taxon>
        <taxon>Telluraves</taxon>
        <taxon>Australaves</taxon>
        <taxon>Passeriformes</taxon>
        <taxon>Sylvioidea</taxon>
        <taxon>Zosteropidae</taxon>
        <taxon>Zosterops</taxon>
    </lineage>
</organism>
<feature type="non-terminal residue" evidence="1">
    <location>
        <position position="1"/>
    </location>
</feature>
<sequence>ELLPAKAAVEFTPHHPQDTCLDLSPVTLDPIQFLKFSCVYQENPTLYGVPFEAIKLLPNHIASKWLNHPDSNHSLTLAAASSYWRFPLQPLTAGYFLLNCDCRGAGHKPGHRKRTTQIQKASAKADNKEDAFIWNPRRGLSELRMCGSNPVEVFNLSPPMQNGEDPLDQVNNSSPVFRDYFRGQVDSL</sequence>
<dbReference type="Proteomes" id="UP000796761">
    <property type="component" value="Unassembled WGS sequence"/>
</dbReference>
<keyword evidence="2" id="KW-1185">Reference proteome</keyword>
<comment type="caution">
    <text evidence="1">The sequence shown here is derived from an EMBL/GenBank/DDBJ whole genome shotgun (WGS) entry which is preliminary data.</text>
</comment>
<name>A0A8K1GTR1_9PASS</name>
<gene>
    <name evidence="1" type="ORF">HGM15179_001939</name>
</gene>
<dbReference type="AlphaFoldDB" id="A0A8K1GTR1"/>
<evidence type="ECO:0000313" key="1">
    <source>
        <dbReference type="EMBL" id="TRZ25131.1"/>
    </source>
</evidence>